<dbReference type="EMBL" id="CABPRJ010001959">
    <property type="protein sequence ID" value="VVC42544.1"/>
    <property type="molecule type" value="Genomic_DNA"/>
</dbReference>
<sequence length="151" mass="16933">MAYLRIFLSQKTARIAVWIENCKFNMIIIKTINKLDINIKYSVCSLHSEINMFSNFQNSRLKAEAVPKLFDAMEVECVDESKNNDSSKCRNSDFMPLLCLTPGSSARLSINSQRISDASTSMDIETKYYGSTQTSSYLSSKTPKSSSSGKP</sequence>
<evidence type="ECO:0000256" key="1">
    <source>
        <dbReference type="SAM" id="MobiDB-lite"/>
    </source>
</evidence>
<dbReference type="Proteomes" id="UP000325440">
    <property type="component" value="Unassembled WGS sequence"/>
</dbReference>
<dbReference type="OrthoDB" id="6624306at2759"/>
<evidence type="ECO:0000313" key="3">
    <source>
        <dbReference type="Proteomes" id="UP000325440"/>
    </source>
</evidence>
<feature type="compositionally biased region" description="Low complexity" evidence="1">
    <location>
        <begin position="135"/>
        <end position="151"/>
    </location>
</feature>
<evidence type="ECO:0000313" key="2">
    <source>
        <dbReference type="EMBL" id="VVC42544.1"/>
    </source>
</evidence>
<feature type="region of interest" description="Disordered" evidence="1">
    <location>
        <begin position="132"/>
        <end position="151"/>
    </location>
</feature>
<organism evidence="2 3">
    <name type="scientific">Cinara cedri</name>
    <dbReference type="NCBI Taxonomy" id="506608"/>
    <lineage>
        <taxon>Eukaryota</taxon>
        <taxon>Metazoa</taxon>
        <taxon>Ecdysozoa</taxon>
        <taxon>Arthropoda</taxon>
        <taxon>Hexapoda</taxon>
        <taxon>Insecta</taxon>
        <taxon>Pterygota</taxon>
        <taxon>Neoptera</taxon>
        <taxon>Paraneoptera</taxon>
        <taxon>Hemiptera</taxon>
        <taxon>Sternorrhyncha</taxon>
        <taxon>Aphidomorpha</taxon>
        <taxon>Aphidoidea</taxon>
        <taxon>Aphididae</taxon>
        <taxon>Lachninae</taxon>
        <taxon>Cinara</taxon>
    </lineage>
</organism>
<proteinExistence type="predicted"/>
<gene>
    <name evidence="2" type="ORF">CINCED_3A002045</name>
</gene>
<protein>
    <submittedName>
        <fullName evidence="2">Uncharacterized protein</fullName>
    </submittedName>
</protein>
<reference evidence="2 3" key="1">
    <citation type="submission" date="2019-08" db="EMBL/GenBank/DDBJ databases">
        <authorList>
            <person name="Alioto T."/>
            <person name="Alioto T."/>
            <person name="Gomez Garrido J."/>
        </authorList>
    </citation>
    <scope>NUCLEOTIDE SEQUENCE [LARGE SCALE GENOMIC DNA]</scope>
</reference>
<keyword evidence="3" id="KW-1185">Reference proteome</keyword>
<accession>A0A5E4NCF4</accession>
<name>A0A5E4NCF4_9HEMI</name>
<dbReference type="AlphaFoldDB" id="A0A5E4NCF4"/>